<accession>A0A0F9IU03</accession>
<dbReference type="EMBL" id="LAZR01013114">
    <property type="protein sequence ID" value="KKM23484.1"/>
    <property type="molecule type" value="Genomic_DNA"/>
</dbReference>
<comment type="caution">
    <text evidence="1">The sequence shown here is derived from an EMBL/GenBank/DDBJ whole genome shotgun (WGS) entry which is preliminary data.</text>
</comment>
<proteinExistence type="predicted"/>
<dbReference type="AlphaFoldDB" id="A0A0F9IU03"/>
<evidence type="ECO:0000313" key="1">
    <source>
        <dbReference type="EMBL" id="KKM23484.1"/>
    </source>
</evidence>
<protein>
    <submittedName>
        <fullName evidence="1">Uncharacterized protein</fullName>
    </submittedName>
</protein>
<organism evidence="1">
    <name type="scientific">marine sediment metagenome</name>
    <dbReference type="NCBI Taxonomy" id="412755"/>
    <lineage>
        <taxon>unclassified sequences</taxon>
        <taxon>metagenomes</taxon>
        <taxon>ecological metagenomes</taxon>
    </lineage>
</organism>
<sequence>MPYIMGYTLSLSRVLTGAATVAAADALLTEDGDVLITEDGDELIYEEKVVPFISRKDEYLLFKKALKNKILPSKEMKAIKERNLLKARVEAIILLKDIIYSHKKESLNNK</sequence>
<name>A0A0F9IU03_9ZZZZ</name>
<reference evidence="1" key="1">
    <citation type="journal article" date="2015" name="Nature">
        <title>Complex archaea that bridge the gap between prokaryotes and eukaryotes.</title>
        <authorList>
            <person name="Spang A."/>
            <person name="Saw J.H."/>
            <person name="Jorgensen S.L."/>
            <person name="Zaremba-Niedzwiedzka K."/>
            <person name="Martijn J."/>
            <person name="Lind A.E."/>
            <person name="van Eijk R."/>
            <person name="Schleper C."/>
            <person name="Guy L."/>
            <person name="Ettema T.J."/>
        </authorList>
    </citation>
    <scope>NUCLEOTIDE SEQUENCE</scope>
</reference>
<gene>
    <name evidence="1" type="ORF">LCGC14_1614720</name>
</gene>